<reference evidence="1" key="1">
    <citation type="journal article" date="2023" name="Mol. Phylogenet. Evol.">
        <title>Genome-scale phylogeny and comparative genomics of the fungal order Sordariales.</title>
        <authorList>
            <person name="Hensen N."/>
            <person name="Bonometti L."/>
            <person name="Westerberg I."/>
            <person name="Brannstrom I.O."/>
            <person name="Guillou S."/>
            <person name="Cros-Aarteil S."/>
            <person name="Calhoun S."/>
            <person name="Haridas S."/>
            <person name="Kuo A."/>
            <person name="Mondo S."/>
            <person name="Pangilinan J."/>
            <person name="Riley R."/>
            <person name="LaButti K."/>
            <person name="Andreopoulos B."/>
            <person name="Lipzen A."/>
            <person name="Chen C."/>
            <person name="Yan M."/>
            <person name="Daum C."/>
            <person name="Ng V."/>
            <person name="Clum A."/>
            <person name="Steindorff A."/>
            <person name="Ohm R.A."/>
            <person name="Martin F."/>
            <person name="Silar P."/>
            <person name="Natvig D.O."/>
            <person name="Lalanne C."/>
            <person name="Gautier V."/>
            <person name="Ament-Velasquez S.L."/>
            <person name="Kruys A."/>
            <person name="Hutchinson M.I."/>
            <person name="Powell A.J."/>
            <person name="Barry K."/>
            <person name="Miller A.N."/>
            <person name="Grigoriev I.V."/>
            <person name="Debuchy R."/>
            <person name="Gladieux P."/>
            <person name="Hiltunen Thoren M."/>
            <person name="Johannesson H."/>
        </authorList>
    </citation>
    <scope>NUCLEOTIDE SEQUENCE</scope>
    <source>
        <strain evidence="1">CBS 118394</strain>
    </source>
</reference>
<dbReference type="Gene3D" id="2.40.70.10">
    <property type="entry name" value="Acid Proteases"/>
    <property type="match status" value="1"/>
</dbReference>
<evidence type="ECO:0000313" key="2">
    <source>
        <dbReference type="Proteomes" id="UP001283341"/>
    </source>
</evidence>
<dbReference type="EMBL" id="JAUEDM010000008">
    <property type="protein sequence ID" value="KAK3313168.1"/>
    <property type="molecule type" value="Genomic_DNA"/>
</dbReference>
<feature type="non-terminal residue" evidence="1">
    <location>
        <position position="350"/>
    </location>
</feature>
<accession>A0AAE0HUJ7</accession>
<dbReference type="InterPro" id="IPR021109">
    <property type="entry name" value="Peptidase_aspartic_dom_sf"/>
</dbReference>
<reference evidence="1" key="2">
    <citation type="submission" date="2023-06" db="EMBL/GenBank/DDBJ databases">
        <authorList>
            <consortium name="Lawrence Berkeley National Laboratory"/>
            <person name="Haridas S."/>
            <person name="Hensen N."/>
            <person name="Bonometti L."/>
            <person name="Westerberg I."/>
            <person name="Brannstrom I.O."/>
            <person name="Guillou S."/>
            <person name="Cros-Aarteil S."/>
            <person name="Calhoun S."/>
            <person name="Kuo A."/>
            <person name="Mondo S."/>
            <person name="Pangilinan J."/>
            <person name="Riley R."/>
            <person name="Labutti K."/>
            <person name="Andreopoulos B."/>
            <person name="Lipzen A."/>
            <person name="Chen C."/>
            <person name="Yanf M."/>
            <person name="Daum C."/>
            <person name="Ng V."/>
            <person name="Clum A."/>
            <person name="Steindorff A."/>
            <person name="Ohm R."/>
            <person name="Martin F."/>
            <person name="Silar P."/>
            <person name="Natvig D."/>
            <person name="Lalanne C."/>
            <person name="Gautier V."/>
            <person name="Ament-Velasquez S.L."/>
            <person name="Kruys A."/>
            <person name="Hutchinson M.I."/>
            <person name="Powell A.J."/>
            <person name="Barry K."/>
            <person name="Miller A.N."/>
            <person name="Grigoriev I.V."/>
            <person name="Debuchy R."/>
            <person name="Gladieux P."/>
            <person name="Thoren M.H."/>
            <person name="Johannesson H."/>
        </authorList>
    </citation>
    <scope>NUCLEOTIDE SEQUENCE</scope>
    <source>
        <strain evidence="1">CBS 118394</strain>
    </source>
</reference>
<proteinExistence type="predicted"/>
<name>A0AAE0HUJ7_9PEZI</name>
<gene>
    <name evidence="1" type="ORF">B0H66DRAFT_485509</name>
</gene>
<evidence type="ECO:0008006" key="3">
    <source>
        <dbReference type="Google" id="ProtNLM"/>
    </source>
</evidence>
<evidence type="ECO:0000313" key="1">
    <source>
        <dbReference type="EMBL" id="KAK3313168.1"/>
    </source>
</evidence>
<dbReference type="Proteomes" id="UP001283341">
    <property type="component" value="Unassembled WGS sequence"/>
</dbReference>
<keyword evidence="2" id="KW-1185">Reference proteome</keyword>
<comment type="caution">
    <text evidence="1">The sequence shown here is derived from an EMBL/GenBank/DDBJ whole genome shotgun (WGS) entry which is preliminary data.</text>
</comment>
<dbReference type="SUPFAM" id="SSF50630">
    <property type="entry name" value="Acid proteases"/>
    <property type="match status" value="1"/>
</dbReference>
<sequence>MGVNGSSGSREICIAPSTVVNSPFITSDKICNDDQLVDSNNIKMTPAQCRSRRGGYIVPSEVQATDVGVLKQTKNDGWTAVGNTIESAVTASLQLGRQSISMVEGLIEKGQMSTQSHFGLAADSTALQTLYDAELIGAKSWGLNSGSQSVMFPRDGSLILGGYDDASLASQFFEFPVKEKLHDRFCPLQVTITGLVATIENANKSASSAIIGDSNPLDVCVEPYDNLFRMPEGYLTLFKSFFRDFTLHPDEPVGPEEYQNMLLNLEPGIVYPTSAGDFNATLRITINGTNGQLTVDVPPHEFQRPLRGLDKDGNVVLDTAYNELQMYGLPPSANGPVIGKALLSQLYLFV</sequence>
<organism evidence="1 2">
    <name type="scientific">Apodospora peruviana</name>
    <dbReference type="NCBI Taxonomy" id="516989"/>
    <lineage>
        <taxon>Eukaryota</taxon>
        <taxon>Fungi</taxon>
        <taxon>Dikarya</taxon>
        <taxon>Ascomycota</taxon>
        <taxon>Pezizomycotina</taxon>
        <taxon>Sordariomycetes</taxon>
        <taxon>Sordariomycetidae</taxon>
        <taxon>Sordariales</taxon>
        <taxon>Lasiosphaeriaceae</taxon>
        <taxon>Apodospora</taxon>
    </lineage>
</organism>
<dbReference type="AlphaFoldDB" id="A0AAE0HUJ7"/>
<protein>
    <recommendedName>
        <fullName evidence="3">Peptidase A1 domain-containing protein</fullName>
    </recommendedName>
</protein>